<keyword evidence="2" id="KW-1185">Reference proteome</keyword>
<name>A0AAE0QF03_9TELE</name>
<dbReference type="EMBL" id="JAUCMX010000017">
    <property type="protein sequence ID" value="KAK3519213.1"/>
    <property type="molecule type" value="Genomic_DNA"/>
</dbReference>
<evidence type="ECO:0000313" key="2">
    <source>
        <dbReference type="Proteomes" id="UP001274896"/>
    </source>
</evidence>
<sequence>MACDFVYVMGNPIQSANTPLPRIPPPVGTFWFCGASLYSELPTKFIGRCTVVYALPAIREKPTLIPIPVLSNPTNHNPQVLTMGIVLTFQENARIGIWEGD</sequence>
<feature type="non-terminal residue" evidence="1">
    <location>
        <position position="101"/>
    </location>
</feature>
<dbReference type="Proteomes" id="UP001274896">
    <property type="component" value="Unassembled WGS sequence"/>
</dbReference>
<reference evidence="1" key="1">
    <citation type="submission" date="2023-06" db="EMBL/GenBank/DDBJ databases">
        <title>Male Hemibagrus guttatus genome.</title>
        <authorList>
            <person name="Bian C."/>
        </authorList>
    </citation>
    <scope>NUCLEOTIDE SEQUENCE</scope>
    <source>
        <strain evidence="1">Male_cb2023</strain>
        <tissue evidence="1">Muscle</tissue>
    </source>
</reference>
<accession>A0AAE0QF03</accession>
<dbReference type="AlphaFoldDB" id="A0AAE0QF03"/>
<organism evidence="1 2">
    <name type="scientific">Hemibagrus guttatus</name>
    <dbReference type="NCBI Taxonomy" id="175788"/>
    <lineage>
        <taxon>Eukaryota</taxon>
        <taxon>Metazoa</taxon>
        <taxon>Chordata</taxon>
        <taxon>Craniata</taxon>
        <taxon>Vertebrata</taxon>
        <taxon>Euteleostomi</taxon>
        <taxon>Actinopterygii</taxon>
        <taxon>Neopterygii</taxon>
        <taxon>Teleostei</taxon>
        <taxon>Ostariophysi</taxon>
        <taxon>Siluriformes</taxon>
        <taxon>Bagridae</taxon>
        <taxon>Hemibagrus</taxon>
    </lineage>
</organism>
<evidence type="ECO:0000313" key="1">
    <source>
        <dbReference type="EMBL" id="KAK3519213.1"/>
    </source>
</evidence>
<proteinExistence type="predicted"/>
<comment type="caution">
    <text evidence="1">The sequence shown here is derived from an EMBL/GenBank/DDBJ whole genome shotgun (WGS) entry which is preliminary data.</text>
</comment>
<protein>
    <submittedName>
        <fullName evidence="1">Uncharacterized protein</fullName>
    </submittedName>
</protein>
<gene>
    <name evidence="1" type="ORF">QTP70_022208</name>
</gene>